<dbReference type="GO" id="GO:0016150">
    <property type="term" value="F:translation release factor activity, codon nonspecific"/>
    <property type="evidence" value="ECO:0007669"/>
    <property type="project" value="TreeGrafter"/>
</dbReference>
<dbReference type="HOGENOM" id="CLU_089470_0_2_1"/>
<protein>
    <recommendedName>
        <fullName evidence="2">Prokaryotic-type class I peptide chain release factors domain-containing protein</fullName>
    </recommendedName>
</protein>
<evidence type="ECO:0000259" key="2">
    <source>
        <dbReference type="Pfam" id="PF00472"/>
    </source>
</evidence>
<gene>
    <name evidence="3" type="ORF">CANTEDRAFT_108011</name>
</gene>
<dbReference type="Pfam" id="PF00472">
    <property type="entry name" value="RF-1"/>
    <property type="match status" value="1"/>
</dbReference>
<dbReference type="KEGG" id="cten:18245999"/>
<proteinExistence type="predicted"/>
<dbReference type="GO" id="GO:0004045">
    <property type="term" value="F:peptidyl-tRNA hydrolase activity"/>
    <property type="evidence" value="ECO:0007669"/>
    <property type="project" value="TreeGrafter"/>
</dbReference>
<evidence type="ECO:0000256" key="1">
    <source>
        <dbReference type="SAM" id="MobiDB-lite"/>
    </source>
</evidence>
<feature type="region of interest" description="Disordered" evidence="1">
    <location>
        <begin position="177"/>
        <end position="197"/>
    </location>
</feature>
<dbReference type="OrthoDB" id="270639at2759"/>
<evidence type="ECO:0000313" key="4">
    <source>
        <dbReference type="Proteomes" id="UP000000707"/>
    </source>
</evidence>
<dbReference type="GeneID" id="18245999"/>
<keyword evidence="4" id="KW-1185">Reference proteome</keyword>
<feature type="domain" description="Prokaryotic-type class I peptide chain release factors" evidence="2">
    <location>
        <begin position="55"/>
        <end position="191"/>
    </location>
</feature>
<dbReference type="SUPFAM" id="SSF110916">
    <property type="entry name" value="Peptidyl-tRNA hydrolase domain-like"/>
    <property type="match status" value="1"/>
</dbReference>
<reference evidence="3 4" key="1">
    <citation type="journal article" date="2011" name="Proc. Natl. Acad. Sci. U.S.A.">
        <title>Comparative genomics of xylose-fermenting fungi for enhanced biofuel production.</title>
        <authorList>
            <person name="Wohlbach D.J."/>
            <person name="Kuo A."/>
            <person name="Sato T.K."/>
            <person name="Potts K.M."/>
            <person name="Salamov A.A."/>
            <person name="LaButti K.M."/>
            <person name="Sun H."/>
            <person name="Clum A."/>
            <person name="Pangilinan J.L."/>
            <person name="Lindquist E.A."/>
            <person name="Lucas S."/>
            <person name="Lapidus A."/>
            <person name="Jin M."/>
            <person name="Gunawan C."/>
            <person name="Balan V."/>
            <person name="Dale B.E."/>
            <person name="Jeffries T.W."/>
            <person name="Zinkel R."/>
            <person name="Barry K.W."/>
            <person name="Grigoriev I.V."/>
            <person name="Gasch A.P."/>
        </authorList>
    </citation>
    <scope>NUCLEOTIDE SEQUENCE [LARGE SCALE GENOMIC DNA]</scope>
    <source>
        <strain evidence="4">ATCC 10573 / BCRC 21748 / CBS 615 / JCM 9827 / NBRC 10315 / NRRL Y-1498 / VKM Y-70</strain>
    </source>
</reference>
<dbReference type="AlphaFoldDB" id="G3B844"/>
<name>G3B844_CANTC</name>
<sequence length="197" mass="22988">MFLRPVSTPNVIRHTFSWDLWSRRCVPAAFYSSQAFSEAEITKAKQWHQQFTASSIPIKEFEVAYSRASGPGGQKVNKTSSKATVSLAPDRWLNPQFCYWIPAAIRSQLKTNKIRYETKTGGVLIQSDTSRNRDVNTTECLNKLLIEIKKVAYFEEEMTEEDKKKWEELKERSREKRLIQKKRTSDKKKSRSKNFDI</sequence>
<dbReference type="GO" id="GO:0070126">
    <property type="term" value="P:mitochondrial translational termination"/>
    <property type="evidence" value="ECO:0007669"/>
    <property type="project" value="TreeGrafter"/>
</dbReference>
<dbReference type="InterPro" id="IPR052104">
    <property type="entry name" value="Mito_Release_Factor_mL62"/>
</dbReference>
<dbReference type="InterPro" id="IPR000352">
    <property type="entry name" value="Pep_chain_release_fac_I"/>
</dbReference>
<dbReference type="PANTHER" id="PTHR11075:SF54">
    <property type="entry name" value="LARGE RIBOSOMAL SUBUNIT PROTEIN ML62"/>
    <property type="match status" value="1"/>
</dbReference>
<feature type="compositionally biased region" description="Basic residues" evidence="1">
    <location>
        <begin position="179"/>
        <end position="197"/>
    </location>
</feature>
<dbReference type="Gene3D" id="3.30.160.20">
    <property type="match status" value="1"/>
</dbReference>
<dbReference type="eggNOG" id="KOG3429">
    <property type="taxonomic scope" value="Eukaryota"/>
</dbReference>
<dbReference type="Proteomes" id="UP000000707">
    <property type="component" value="Unassembled WGS sequence"/>
</dbReference>
<organism evidence="4">
    <name type="scientific">Candida tenuis (strain ATCC 10573 / BCRC 21748 / CBS 615 / JCM 9827 / NBRC 10315 / NRRL Y-1498 / VKM Y-70)</name>
    <name type="common">Yeast</name>
    <name type="synonym">Yamadazyma tenuis</name>
    <dbReference type="NCBI Taxonomy" id="590646"/>
    <lineage>
        <taxon>Eukaryota</taxon>
        <taxon>Fungi</taxon>
        <taxon>Dikarya</taxon>
        <taxon>Ascomycota</taxon>
        <taxon>Saccharomycotina</taxon>
        <taxon>Pichiomycetes</taxon>
        <taxon>Debaryomycetaceae</taxon>
        <taxon>Yamadazyma</taxon>
    </lineage>
</organism>
<dbReference type="PANTHER" id="PTHR11075">
    <property type="entry name" value="PEPTIDE CHAIN RELEASE FACTOR"/>
    <property type="match status" value="1"/>
</dbReference>
<dbReference type="GO" id="GO:0005762">
    <property type="term" value="C:mitochondrial large ribosomal subunit"/>
    <property type="evidence" value="ECO:0007669"/>
    <property type="project" value="TreeGrafter"/>
</dbReference>
<evidence type="ECO:0000313" key="3">
    <source>
        <dbReference type="EMBL" id="EGV62345.1"/>
    </source>
</evidence>
<dbReference type="RefSeq" id="XP_006688515.1">
    <property type="nucleotide sequence ID" value="XM_006688452.1"/>
</dbReference>
<accession>G3B844</accession>
<dbReference type="EMBL" id="GL996527">
    <property type="protein sequence ID" value="EGV62345.1"/>
    <property type="molecule type" value="Genomic_DNA"/>
</dbReference>
<dbReference type="STRING" id="590646.G3B844"/>